<name>A0A944DDV0_DENI1</name>
<keyword evidence="3" id="KW-1185">Reference proteome</keyword>
<evidence type="ECO:0000256" key="1">
    <source>
        <dbReference type="SAM" id="SignalP"/>
    </source>
</evidence>
<dbReference type="Proteomes" id="UP000694660">
    <property type="component" value="Unassembled WGS sequence"/>
</dbReference>
<dbReference type="EMBL" id="JAEKFT010000026">
    <property type="protein sequence ID" value="MBT0963246.1"/>
    <property type="molecule type" value="Genomic_DNA"/>
</dbReference>
<reference evidence="3" key="1">
    <citation type="journal article" date="2022" name="ISME J.">
        <title>Genetic and phylogenetic analysis of dissimilatory iodate-reducing bacteria identifies potential niches across the world's oceans.</title>
        <authorList>
            <person name="Reyes-Umana V."/>
            <person name="Henning Z."/>
            <person name="Lee K."/>
            <person name="Barnum T.P."/>
            <person name="Coates J.D."/>
        </authorList>
    </citation>
    <scope>NUCLEOTIDE SEQUENCE [LARGE SCALE GENOMIC DNA]</scope>
    <source>
        <strain evidence="3">IR12</strain>
    </source>
</reference>
<sequence length="147" mass="16098">MLRCHRVALLALAVLAAQPAMARDTRHNFPVGDAMATSGAREKLDPEIKFFFGTQKHPKVLQRFGEWGTNKKTNAFGKDDKVACEWAFLSAMLELQDRVKKEGGNAVINIKSNYRGNETVSNETYECGAGAIMAGVALKGTVVRIGR</sequence>
<organism evidence="2 3">
    <name type="scientific">Denitromonas iodatirespirans</name>
    <dbReference type="NCBI Taxonomy" id="2795389"/>
    <lineage>
        <taxon>Bacteria</taxon>
        <taxon>Pseudomonadati</taxon>
        <taxon>Pseudomonadota</taxon>
        <taxon>Betaproteobacteria</taxon>
        <taxon>Rhodocyclales</taxon>
        <taxon>Zoogloeaceae</taxon>
        <taxon>Denitromonas</taxon>
    </lineage>
</organism>
<comment type="caution">
    <text evidence="2">The sequence shown here is derived from an EMBL/GenBank/DDBJ whole genome shotgun (WGS) entry which is preliminary data.</text>
</comment>
<gene>
    <name evidence="2" type="ORF">I8J34_18850</name>
</gene>
<accession>A0A944DDV0</accession>
<dbReference type="AlphaFoldDB" id="A0A944DDV0"/>
<protein>
    <submittedName>
        <fullName evidence="2">Excinuclease ATPase subunit</fullName>
    </submittedName>
</protein>
<evidence type="ECO:0000313" key="2">
    <source>
        <dbReference type="EMBL" id="MBT0963246.1"/>
    </source>
</evidence>
<feature type="signal peptide" evidence="1">
    <location>
        <begin position="1"/>
        <end position="22"/>
    </location>
</feature>
<dbReference type="RefSeq" id="WP_214363179.1">
    <property type="nucleotide sequence ID" value="NZ_JAEKFT010000026.1"/>
</dbReference>
<proteinExistence type="predicted"/>
<feature type="chain" id="PRO_5036784582" evidence="1">
    <location>
        <begin position="23"/>
        <end position="147"/>
    </location>
</feature>
<keyword evidence="1" id="KW-0732">Signal</keyword>
<evidence type="ECO:0000313" key="3">
    <source>
        <dbReference type="Proteomes" id="UP000694660"/>
    </source>
</evidence>